<feature type="domain" description="Protein kinase" evidence="2">
    <location>
        <begin position="571"/>
        <end position="830"/>
    </location>
</feature>
<dbReference type="InterPro" id="IPR051681">
    <property type="entry name" value="Ser/Thr_Kinases-Pseudokinases"/>
</dbReference>
<keyword evidence="4" id="KW-1185">Reference proteome</keyword>
<evidence type="ECO:0000256" key="1">
    <source>
        <dbReference type="SAM" id="MobiDB-lite"/>
    </source>
</evidence>
<keyword evidence="3" id="KW-0808">Transferase</keyword>
<dbReference type="SUPFAM" id="SSF56112">
    <property type="entry name" value="Protein kinase-like (PK-like)"/>
    <property type="match status" value="2"/>
</dbReference>
<dbReference type="GO" id="GO:0005524">
    <property type="term" value="F:ATP binding"/>
    <property type="evidence" value="ECO:0007669"/>
    <property type="project" value="InterPro"/>
</dbReference>
<reference evidence="3" key="2">
    <citation type="submission" date="2020-11" db="EMBL/GenBank/DDBJ databases">
        <authorList>
            <consortium name="DOE Joint Genome Institute"/>
            <person name="Kuo A."/>
            <person name="Miyauchi S."/>
            <person name="Kiss E."/>
            <person name="Drula E."/>
            <person name="Kohler A."/>
            <person name="Sanchez-Garcia M."/>
            <person name="Andreopoulos B."/>
            <person name="Barry K.W."/>
            <person name="Bonito G."/>
            <person name="Buee M."/>
            <person name="Carver A."/>
            <person name="Chen C."/>
            <person name="Cichocki N."/>
            <person name="Clum A."/>
            <person name="Culley D."/>
            <person name="Crous P.W."/>
            <person name="Fauchery L."/>
            <person name="Girlanda M."/>
            <person name="Hayes R."/>
            <person name="Keri Z."/>
            <person name="Labutti K."/>
            <person name="Lipzen A."/>
            <person name="Lombard V."/>
            <person name="Magnuson J."/>
            <person name="Maillard F."/>
            <person name="Morin E."/>
            <person name="Murat C."/>
            <person name="Nolan M."/>
            <person name="Ohm R."/>
            <person name="Pangilinan J."/>
            <person name="Pereira M."/>
            <person name="Perotto S."/>
            <person name="Peter M."/>
            <person name="Riley R."/>
            <person name="Sitrit Y."/>
            <person name="Stielow B."/>
            <person name="Szollosi G."/>
            <person name="Zifcakova L."/>
            <person name="Stursova M."/>
            <person name="Spatafora J.W."/>
            <person name="Tedersoo L."/>
            <person name="Vaario L.-M."/>
            <person name="Yamada A."/>
            <person name="Yan M."/>
            <person name="Wang P."/>
            <person name="Xu J."/>
            <person name="Bruns T."/>
            <person name="Baldrian P."/>
            <person name="Vilgalys R."/>
            <person name="Henrissat B."/>
            <person name="Grigoriev I.V."/>
            <person name="Hibbett D."/>
            <person name="Nagy L.G."/>
            <person name="Martin F.M."/>
        </authorList>
    </citation>
    <scope>NUCLEOTIDE SEQUENCE</scope>
    <source>
        <strain evidence="3">UH-Tt-Lm1</strain>
    </source>
</reference>
<dbReference type="PANTHER" id="PTHR44329">
    <property type="entry name" value="SERINE/THREONINE-PROTEIN KINASE TNNI3K-RELATED"/>
    <property type="match status" value="1"/>
</dbReference>
<feature type="region of interest" description="Disordered" evidence="1">
    <location>
        <begin position="777"/>
        <end position="799"/>
    </location>
</feature>
<feature type="region of interest" description="Disordered" evidence="1">
    <location>
        <begin position="388"/>
        <end position="422"/>
    </location>
</feature>
<sequence length="876" mass="96229">MTSLVPSDDLRGTSSTDPVVSQWQRLALMDWQSPDFLRLLSSLTAKSNRSPTTALCDADARAVLNAMDELIKSGKISSEHEQNTLKTMRKLASNSGQIPDRYQVDRGSLTAETGVIASGAFTEVRKGWLDGKAVAIKTLRNDRKADKNKSQKLFCKESIIWMIFSHRNILQLIGVDVDSQTGQCSMISEMMANGNITEYIRQNSVNRHRLLEEVAAGLCYLHERGIVHGDLKGSNILITNDELPRACLADFGLATLAPSTEGGTTTNTAGGTLLYMSPELLFPSKFGNQTARPTKPADIYALGMVIFEVLTGLQPFHERKPVSLEVMYLVERGERPTKPDNAEQIGFGGGTWELVEECWRENPPGRPTVKQVFTHLEGVALSAAVVGPTQSSPELNPAGGSTRPHHSTATTSRNRTASSANPTIFTNRTATTAMDRTVSPISTMNLTRTQFSSRRDTMNPGPLMTVNPHHDQCPIPPDRRTILKQWQGLKNDESLDHQQLGQLIDVEGNRNAALKFGGKDAATVINTIDKVLNRIESEETKLHALKMLRQLAGKTRQVPKSYLTGGWPRYTVKGEIIANGGVADIREGRLGDRVVAVKTFRTSRETNIDNIHKAFCKESVLWMNVSHPNILKLIAVDIKPQDKKFSMISELMTNGNIMKYIRTKEANRLCLLKDVARGLEHLHGLGIVHGDMKGPNILINNETPPQACISDFGLSAFVPSMSFDPTTHKDGGGTFGYMAPELWNGKHTKEADIFAFGMVVYEVVTGTYAFGRRGLAQHRTSSSSRRRPNTPEDPVGSGFGEGTWEFIEKCWNEIPQGRPTARDTSMHFELVAATSRVVGPSSTPSTLAADSESFLNSSGSGTDNQIDHDSDRQCSC</sequence>
<evidence type="ECO:0000313" key="4">
    <source>
        <dbReference type="Proteomes" id="UP000736335"/>
    </source>
</evidence>
<feature type="domain" description="Protein kinase" evidence="2">
    <location>
        <begin position="110"/>
        <end position="378"/>
    </location>
</feature>
<dbReference type="Pfam" id="PF00069">
    <property type="entry name" value="Pkinase"/>
    <property type="match status" value="2"/>
</dbReference>
<dbReference type="GO" id="GO:0004674">
    <property type="term" value="F:protein serine/threonine kinase activity"/>
    <property type="evidence" value="ECO:0007669"/>
    <property type="project" value="TreeGrafter"/>
</dbReference>
<evidence type="ECO:0000259" key="2">
    <source>
        <dbReference type="PROSITE" id="PS50011"/>
    </source>
</evidence>
<dbReference type="OrthoDB" id="10252171at2759"/>
<dbReference type="PROSITE" id="PS00108">
    <property type="entry name" value="PROTEIN_KINASE_ST"/>
    <property type="match status" value="2"/>
</dbReference>
<dbReference type="Gene3D" id="1.10.510.10">
    <property type="entry name" value="Transferase(Phosphotransferase) domain 1"/>
    <property type="match status" value="2"/>
</dbReference>
<dbReference type="EMBL" id="WIUZ02000014">
    <property type="protein sequence ID" value="KAF9781220.1"/>
    <property type="molecule type" value="Genomic_DNA"/>
</dbReference>
<dbReference type="SMART" id="SM00220">
    <property type="entry name" value="S_TKc"/>
    <property type="match status" value="2"/>
</dbReference>
<dbReference type="PROSITE" id="PS50011">
    <property type="entry name" value="PROTEIN_KINASE_DOM"/>
    <property type="match status" value="2"/>
</dbReference>
<feature type="compositionally biased region" description="Low complexity" evidence="1">
    <location>
        <begin position="407"/>
        <end position="421"/>
    </location>
</feature>
<protein>
    <submittedName>
        <fullName evidence="3">Kinase-like domain-containing protein</fullName>
    </submittedName>
</protein>
<feature type="compositionally biased region" description="Basic and acidic residues" evidence="1">
    <location>
        <begin position="865"/>
        <end position="876"/>
    </location>
</feature>
<dbReference type="AlphaFoldDB" id="A0A9P6H9Q8"/>
<feature type="compositionally biased region" description="Polar residues" evidence="1">
    <location>
        <begin position="840"/>
        <end position="864"/>
    </location>
</feature>
<dbReference type="Proteomes" id="UP000736335">
    <property type="component" value="Unassembled WGS sequence"/>
</dbReference>
<evidence type="ECO:0000313" key="3">
    <source>
        <dbReference type="EMBL" id="KAF9781220.1"/>
    </source>
</evidence>
<comment type="caution">
    <text evidence="3">The sequence shown here is derived from an EMBL/GenBank/DDBJ whole genome shotgun (WGS) entry which is preliminary data.</text>
</comment>
<gene>
    <name evidence="3" type="ORF">BJ322DRAFT_1079809</name>
</gene>
<dbReference type="InterPro" id="IPR008271">
    <property type="entry name" value="Ser/Thr_kinase_AS"/>
</dbReference>
<feature type="region of interest" description="Disordered" evidence="1">
    <location>
        <begin position="838"/>
        <end position="876"/>
    </location>
</feature>
<reference evidence="3" key="1">
    <citation type="journal article" date="2020" name="Nat. Commun.">
        <title>Large-scale genome sequencing of mycorrhizal fungi provides insights into the early evolution of symbiotic traits.</title>
        <authorList>
            <person name="Miyauchi S."/>
            <person name="Kiss E."/>
            <person name="Kuo A."/>
            <person name="Drula E."/>
            <person name="Kohler A."/>
            <person name="Sanchez-Garcia M."/>
            <person name="Morin E."/>
            <person name="Andreopoulos B."/>
            <person name="Barry K.W."/>
            <person name="Bonito G."/>
            <person name="Buee M."/>
            <person name="Carver A."/>
            <person name="Chen C."/>
            <person name="Cichocki N."/>
            <person name="Clum A."/>
            <person name="Culley D."/>
            <person name="Crous P.W."/>
            <person name="Fauchery L."/>
            <person name="Girlanda M."/>
            <person name="Hayes R.D."/>
            <person name="Keri Z."/>
            <person name="LaButti K."/>
            <person name="Lipzen A."/>
            <person name="Lombard V."/>
            <person name="Magnuson J."/>
            <person name="Maillard F."/>
            <person name="Murat C."/>
            <person name="Nolan M."/>
            <person name="Ohm R.A."/>
            <person name="Pangilinan J."/>
            <person name="Pereira M.F."/>
            <person name="Perotto S."/>
            <person name="Peter M."/>
            <person name="Pfister S."/>
            <person name="Riley R."/>
            <person name="Sitrit Y."/>
            <person name="Stielow J.B."/>
            <person name="Szollosi G."/>
            <person name="Zifcakova L."/>
            <person name="Stursova M."/>
            <person name="Spatafora J.W."/>
            <person name="Tedersoo L."/>
            <person name="Vaario L.M."/>
            <person name="Yamada A."/>
            <person name="Yan M."/>
            <person name="Wang P."/>
            <person name="Xu J."/>
            <person name="Bruns T."/>
            <person name="Baldrian P."/>
            <person name="Vilgalys R."/>
            <person name="Dunand C."/>
            <person name="Henrissat B."/>
            <person name="Grigoriev I.V."/>
            <person name="Hibbett D."/>
            <person name="Nagy L.G."/>
            <person name="Martin F.M."/>
        </authorList>
    </citation>
    <scope>NUCLEOTIDE SEQUENCE</scope>
    <source>
        <strain evidence="3">UH-Tt-Lm1</strain>
    </source>
</reference>
<dbReference type="InterPro" id="IPR000719">
    <property type="entry name" value="Prot_kinase_dom"/>
</dbReference>
<keyword evidence="3" id="KW-0418">Kinase</keyword>
<proteinExistence type="predicted"/>
<accession>A0A9P6H9Q8</accession>
<name>A0A9P6H9Q8_9AGAM</name>
<organism evidence="3 4">
    <name type="scientific">Thelephora terrestris</name>
    <dbReference type="NCBI Taxonomy" id="56493"/>
    <lineage>
        <taxon>Eukaryota</taxon>
        <taxon>Fungi</taxon>
        <taxon>Dikarya</taxon>
        <taxon>Basidiomycota</taxon>
        <taxon>Agaricomycotina</taxon>
        <taxon>Agaricomycetes</taxon>
        <taxon>Thelephorales</taxon>
        <taxon>Thelephoraceae</taxon>
        <taxon>Thelephora</taxon>
    </lineage>
</organism>
<dbReference type="InterPro" id="IPR011009">
    <property type="entry name" value="Kinase-like_dom_sf"/>
</dbReference>